<evidence type="ECO:0000313" key="7">
    <source>
        <dbReference type="EMBL" id="MFC0673791.1"/>
    </source>
</evidence>
<dbReference type="InterPro" id="IPR036259">
    <property type="entry name" value="MFS_trans_sf"/>
</dbReference>
<evidence type="ECO:0000256" key="3">
    <source>
        <dbReference type="ARBA" id="ARBA00022692"/>
    </source>
</evidence>
<dbReference type="Gene3D" id="1.20.1250.20">
    <property type="entry name" value="MFS general substrate transporter like domains"/>
    <property type="match status" value="1"/>
</dbReference>
<protein>
    <recommendedName>
        <fullName evidence="9">Major facilitator superfamily (MFS) profile domain-containing protein</fullName>
    </recommendedName>
</protein>
<feature type="transmembrane region" description="Helical" evidence="6">
    <location>
        <begin position="119"/>
        <end position="139"/>
    </location>
</feature>
<name>A0ABV6R9X5_9MICO</name>
<dbReference type="RefSeq" id="WP_376979638.1">
    <property type="nucleotide sequence ID" value="NZ_JBHLSV010000007.1"/>
</dbReference>
<evidence type="ECO:0000256" key="6">
    <source>
        <dbReference type="SAM" id="Phobius"/>
    </source>
</evidence>
<comment type="caution">
    <text evidence="7">The sequence shown here is derived from an EMBL/GenBank/DDBJ whole genome shotgun (WGS) entry which is preliminary data.</text>
</comment>
<proteinExistence type="predicted"/>
<evidence type="ECO:0000313" key="8">
    <source>
        <dbReference type="Proteomes" id="UP001589793"/>
    </source>
</evidence>
<keyword evidence="5 6" id="KW-0472">Membrane</keyword>
<evidence type="ECO:0000256" key="1">
    <source>
        <dbReference type="ARBA" id="ARBA00004651"/>
    </source>
</evidence>
<dbReference type="Proteomes" id="UP001589793">
    <property type="component" value="Unassembled WGS sequence"/>
</dbReference>
<dbReference type="InterPro" id="IPR050189">
    <property type="entry name" value="MFS_Efflux_Transporters"/>
</dbReference>
<organism evidence="7 8">
    <name type="scientific">Brachybacterium hainanense</name>
    <dbReference type="NCBI Taxonomy" id="1541174"/>
    <lineage>
        <taxon>Bacteria</taxon>
        <taxon>Bacillati</taxon>
        <taxon>Actinomycetota</taxon>
        <taxon>Actinomycetes</taxon>
        <taxon>Micrococcales</taxon>
        <taxon>Dermabacteraceae</taxon>
        <taxon>Brachybacterium</taxon>
    </lineage>
</organism>
<dbReference type="PANTHER" id="PTHR43124:SF3">
    <property type="entry name" value="CHLORAMPHENICOL EFFLUX PUMP RV0191"/>
    <property type="match status" value="1"/>
</dbReference>
<sequence>MAPLLLVHGAACLTGNVLGGRLADRGLPRALTISLLGTGIALCAAALLAGSPVGALAGLALVGVTYFATFPPLNTWIAVSAAGLAPDLALAVGSSAFNIGIAAAGWLGGSALAAGLAPARLPVLGIGALALAVAVSILLRARTRTVLSGEDGTDPSAL</sequence>
<dbReference type="PANTHER" id="PTHR43124">
    <property type="entry name" value="PURINE EFFLUX PUMP PBUE"/>
    <property type="match status" value="1"/>
</dbReference>
<keyword evidence="2" id="KW-1003">Cell membrane</keyword>
<evidence type="ECO:0000256" key="4">
    <source>
        <dbReference type="ARBA" id="ARBA00022989"/>
    </source>
</evidence>
<evidence type="ECO:0000256" key="5">
    <source>
        <dbReference type="ARBA" id="ARBA00023136"/>
    </source>
</evidence>
<evidence type="ECO:0000256" key="2">
    <source>
        <dbReference type="ARBA" id="ARBA00022475"/>
    </source>
</evidence>
<dbReference type="SUPFAM" id="SSF103473">
    <property type="entry name" value="MFS general substrate transporter"/>
    <property type="match status" value="1"/>
</dbReference>
<comment type="subcellular location">
    <subcellularLocation>
        <location evidence="1">Cell membrane</location>
        <topology evidence="1">Multi-pass membrane protein</topology>
    </subcellularLocation>
</comment>
<keyword evidence="8" id="KW-1185">Reference proteome</keyword>
<accession>A0ABV6R9X5</accession>
<evidence type="ECO:0008006" key="9">
    <source>
        <dbReference type="Google" id="ProtNLM"/>
    </source>
</evidence>
<keyword evidence="4 6" id="KW-1133">Transmembrane helix</keyword>
<gene>
    <name evidence="7" type="ORF">ACFFF6_07470</name>
</gene>
<dbReference type="EMBL" id="JBHLSV010000007">
    <property type="protein sequence ID" value="MFC0673791.1"/>
    <property type="molecule type" value="Genomic_DNA"/>
</dbReference>
<feature type="transmembrane region" description="Helical" evidence="6">
    <location>
        <begin position="35"/>
        <end position="68"/>
    </location>
</feature>
<reference evidence="7 8" key="1">
    <citation type="submission" date="2024-09" db="EMBL/GenBank/DDBJ databases">
        <authorList>
            <person name="Sun Q."/>
            <person name="Mori K."/>
        </authorList>
    </citation>
    <scope>NUCLEOTIDE SEQUENCE [LARGE SCALE GENOMIC DNA]</scope>
    <source>
        <strain evidence="7 8">CICC 10874</strain>
    </source>
</reference>
<feature type="transmembrane region" description="Helical" evidence="6">
    <location>
        <begin position="88"/>
        <end position="107"/>
    </location>
</feature>
<keyword evidence="3 6" id="KW-0812">Transmembrane</keyword>